<dbReference type="RefSeq" id="WP_245631220.1">
    <property type="nucleotide sequence ID" value="NZ_JXKH01000007.1"/>
</dbReference>
<evidence type="ECO:0000259" key="13">
    <source>
        <dbReference type="PROSITE" id="PS51918"/>
    </source>
</evidence>
<dbReference type="AlphaFoldDB" id="A0A1L8RD37"/>
<dbReference type="SFLD" id="SFLDG01386">
    <property type="entry name" value="main_SPASM_domain-containing"/>
    <property type="match status" value="1"/>
</dbReference>
<dbReference type="InterPro" id="IPR040064">
    <property type="entry name" value="MoaA-like"/>
</dbReference>
<dbReference type="NCBIfam" id="TIGR02666">
    <property type="entry name" value="moaA"/>
    <property type="match status" value="1"/>
</dbReference>
<dbReference type="GO" id="GO:0061799">
    <property type="term" value="F:cyclic pyranopterin monophosphate synthase activity"/>
    <property type="evidence" value="ECO:0007669"/>
    <property type="project" value="TreeGrafter"/>
</dbReference>
<feature type="binding site" evidence="12">
    <location>
        <position position="262"/>
    </location>
    <ligand>
        <name>[4Fe-4S] cluster</name>
        <dbReference type="ChEBI" id="CHEBI:49883"/>
        <label>2</label>
        <note>4Fe-4S-substrate</note>
    </ligand>
</feature>
<dbReference type="SFLD" id="SFLDG01067">
    <property type="entry name" value="SPASM/twitch_domain_containing"/>
    <property type="match status" value="1"/>
</dbReference>
<dbReference type="HAMAP" id="MF_01225_B">
    <property type="entry name" value="MoaA_B"/>
    <property type="match status" value="1"/>
</dbReference>
<comment type="similarity">
    <text evidence="12">Belongs to the radical SAM superfamily. MoaA family.</text>
</comment>
<dbReference type="InterPro" id="IPR058240">
    <property type="entry name" value="rSAM_sf"/>
</dbReference>
<feature type="binding site" evidence="12">
    <location>
        <begin position="267"/>
        <end position="269"/>
    </location>
    <ligand>
        <name>GTP</name>
        <dbReference type="ChEBI" id="CHEBI:37565"/>
    </ligand>
</feature>
<dbReference type="Gene3D" id="3.20.20.70">
    <property type="entry name" value="Aldolase class I"/>
    <property type="match status" value="1"/>
</dbReference>
<dbReference type="UniPathway" id="UPA00344"/>
<dbReference type="InterPro" id="IPR000385">
    <property type="entry name" value="MoaA_NifB_PqqE_Fe-S-bd_CS"/>
</dbReference>
<evidence type="ECO:0000256" key="11">
    <source>
        <dbReference type="ARBA" id="ARBA00048697"/>
    </source>
</evidence>
<evidence type="ECO:0000313" key="15">
    <source>
        <dbReference type="Proteomes" id="UP000181884"/>
    </source>
</evidence>
<feature type="binding site" evidence="12">
    <location>
        <position position="104"/>
    </location>
    <ligand>
        <name>GTP</name>
        <dbReference type="ChEBI" id="CHEBI:37565"/>
    </ligand>
</feature>
<keyword evidence="8 12" id="KW-0342">GTP-binding</keyword>
<proteinExistence type="inferred from homology"/>
<dbReference type="GO" id="GO:0005525">
    <property type="term" value="F:GTP binding"/>
    <property type="evidence" value="ECO:0007669"/>
    <property type="project" value="UniProtKB-UniRule"/>
</dbReference>
<dbReference type="Pfam" id="PF04055">
    <property type="entry name" value="Radical_SAM"/>
    <property type="match status" value="1"/>
</dbReference>
<feature type="domain" description="Radical SAM core" evidence="13">
    <location>
        <begin position="14"/>
        <end position="227"/>
    </location>
</feature>
<dbReference type="SUPFAM" id="SSF102114">
    <property type="entry name" value="Radical SAM enzymes"/>
    <property type="match status" value="1"/>
</dbReference>
<evidence type="ECO:0000313" key="14">
    <source>
        <dbReference type="EMBL" id="OJG17676.1"/>
    </source>
</evidence>
<dbReference type="EC" id="4.1.99.22" evidence="1 12"/>
<comment type="pathway">
    <text evidence="12">Cofactor biosynthesis; molybdopterin biosynthesis.</text>
</comment>
<evidence type="ECO:0000256" key="1">
    <source>
        <dbReference type="ARBA" id="ARBA00012167"/>
    </source>
</evidence>
<dbReference type="SFLD" id="SFLDG01383">
    <property type="entry name" value="cyclic_pyranopterin_phosphate"/>
    <property type="match status" value="1"/>
</dbReference>
<evidence type="ECO:0000256" key="10">
    <source>
        <dbReference type="ARBA" id="ARBA00023239"/>
    </source>
</evidence>
<comment type="caution">
    <text evidence="14">The sequence shown here is derived from an EMBL/GenBank/DDBJ whole genome shotgun (WGS) entry which is preliminary data.</text>
</comment>
<feature type="binding site" evidence="12">
    <location>
        <position position="73"/>
    </location>
    <ligand>
        <name>GTP</name>
        <dbReference type="ChEBI" id="CHEBI:37565"/>
    </ligand>
</feature>
<gene>
    <name evidence="12" type="primary">moaA</name>
    <name evidence="14" type="ORF">RU97_GL002466</name>
</gene>
<accession>A0A1L8RD37</accession>
<comment type="function">
    <text evidence="12">Catalyzes the cyclization of GTP to (8S)-3',8-cyclo-7,8-dihydroguanosine 5'-triphosphate.</text>
</comment>
<keyword evidence="10 12" id="KW-0456">Lyase</keyword>
<name>A0A1L8RD37_9ENTE</name>
<dbReference type="PROSITE" id="PS01305">
    <property type="entry name" value="MOAA_NIFB_PQQE"/>
    <property type="match status" value="1"/>
</dbReference>
<dbReference type="GO" id="GO:0061798">
    <property type="term" value="F:GTP 3',8'-cyclase activity"/>
    <property type="evidence" value="ECO:0007669"/>
    <property type="project" value="UniProtKB-UniRule"/>
</dbReference>
<dbReference type="InterPro" id="IPR050105">
    <property type="entry name" value="MoCo_biosynth_MoaA/MoaC"/>
</dbReference>
<evidence type="ECO:0000256" key="5">
    <source>
        <dbReference type="ARBA" id="ARBA00022741"/>
    </source>
</evidence>
<feature type="binding site" evidence="12">
    <location>
        <position position="30"/>
    </location>
    <ligand>
        <name>[4Fe-4S] cluster</name>
        <dbReference type="ChEBI" id="CHEBI:49883"/>
        <label>1</label>
        <note>4Fe-4S-S-AdoMet</note>
    </ligand>
</feature>
<feature type="binding site" evidence="12">
    <location>
        <position position="279"/>
    </location>
    <ligand>
        <name>[4Fe-4S] cluster</name>
        <dbReference type="ChEBI" id="CHEBI:49883"/>
        <label>2</label>
        <note>4Fe-4S-substrate</note>
    </ligand>
</feature>
<dbReference type="SFLD" id="SFLDS00029">
    <property type="entry name" value="Radical_SAM"/>
    <property type="match status" value="1"/>
</dbReference>
<evidence type="ECO:0000256" key="12">
    <source>
        <dbReference type="HAMAP-Rule" id="MF_01225"/>
    </source>
</evidence>
<evidence type="ECO:0000256" key="8">
    <source>
        <dbReference type="ARBA" id="ARBA00023134"/>
    </source>
</evidence>
<feature type="binding site" evidence="12">
    <location>
        <position position="77"/>
    </location>
    <ligand>
        <name>S-adenosyl-L-methionine</name>
        <dbReference type="ChEBI" id="CHEBI:59789"/>
    </ligand>
</feature>
<evidence type="ECO:0000256" key="3">
    <source>
        <dbReference type="ARBA" id="ARBA00022691"/>
    </source>
</evidence>
<dbReference type="PROSITE" id="PS51918">
    <property type="entry name" value="RADICAL_SAM"/>
    <property type="match status" value="1"/>
</dbReference>
<dbReference type="GO" id="GO:1904047">
    <property type="term" value="F:S-adenosyl-L-methionine binding"/>
    <property type="evidence" value="ECO:0007669"/>
    <property type="project" value="UniProtKB-UniRule"/>
</dbReference>
<dbReference type="InterPro" id="IPR006638">
    <property type="entry name" value="Elp3/MiaA/NifB-like_rSAM"/>
</dbReference>
<dbReference type="GO" id="GO:0051539">
    <property type="term" value="F:4 iron, 4 sulfur cluster binding"/>
    <property type="evidence" value="ECO:0007669"/>
    <property type="project" value="UniProtKB-UniRule"/>
</dbReference>
<dbReference type="GO" id="GO:0006777">
    <property type="term" value="P:Mo-molybdopterin cofactor biosynthetic process"/>
    <property type="evidence" value="ECO:0007669"/>
    <property type="project" value="UniProtKB-UniRule"/>
</dbReference>
<dbReference type="PANTHER" id="PTHR22960:SF0">
    <property type="entry name" value="MOLYBDENUM COFACTOR BIOSYNTHESIS PROTEIN 1"/>
    <property type="match status" value="1"/>
</dbReference>
<protein>
    <recommendedName>
        <fullName evidence="1 12">GTP 3',8-cyclase</fullName>
        <ecNumber evidence="1 12">4.1.99.22</ecNumber>
    </recommendedName>
    <alternativeName>
        <fullName evidence="12">Molybdenum cofactor biosynthesis protein A</fullName>
    </alternativeName>
</protein>
<dbReference type="CDD" id="cd21117">
    <property type="entry name" value="Twitch_MoaA"/>
    <property type="match status" value="1"/>
</dbReference>
<dbReference type="NCBIfam" id="NF001199">
    <property type="entry name" value="PRK00164.2-1"/>
    <property type="match status" value="1"/>
</dbReference>
<comment type="catalytic activity">
    <reaction evidence="11 12">
        <text>GTP + AH2 + S-adenosyl-L-methionine = (8S)-3',8-cyclo-7,8-dihydroguanosine 5'-triphosphate + 5'-deoxyadenosine + L-methionine + A + H(+)</text>
        <dbReference type="Rhea" id="RHEA:49576"/>
        <dbReference type="ChEBI" id="CHEBI:13193"/>
        <dbReference type="ChEBI" id="CHEBI:15378"/>
        <dbReference type="ChEBI" id="CHEBI:17319"/>
        <dbReference type="ChEBI" id="CHEBI:17499"/>
        <dbReference type="ChEBI" id="CHEBI:37565"/>
        <dbReference type="ChEBI" id="CHEBI:57844"/>
        <dbReference type="ChEBI" id="CHEBI:59789"/>
        <dbReference type="ChEBI" id="CHEBI:131766"/>
        <dbReference type="EC" id="4.1.99.22"/>
    </reaction>
</comment>
<feature type="binding site" evidence="12">
    <location>
        <position position="265"/>
    </location>
    <ligand>
        <name>[4Fe-4S] cluster</name>
        <dbReference type="ChEBI" id="CHEBI:49883"/>
        <label>2</label>
        <note>4Fe-4S-substrate</note>
    </ligand>
</feature>
<dbReference type="STRING" id="214095.RU97_GL002466"/>
<dbReference type="SMART" id="SM00729">
    <property type="entry name" value="Elp3"/>
    <property type="match status" value="1"/>
</dbReference>
<keyword evidence="7 12" id="KW-0411">Iron-sulfur</keyword>
<dbReference type="InterPro" id="IPR013785">
    <property type="entry name" value="Aldolase_TIM"/>
</dbReference>
<dbReference type="InterPro" id="IPR007197">
    <property type="entry name" value="rSAM"/>
</dbReference>
<feature type="binding site" evidence="12">
    <location>
        <position position="23"/>
    </location>
    <ligand>
        <name>GTP</name>
        <dbReference type="ChEBI" id="CHEBI:37565"/>
    </ligand>
</feature>
<dbReference type="Pfam" id="PF06463">
    <property type="entry name" value="Mob_synth_C"/>
    <property type="match status" value="1"/>
</dbReference>
<comment type="cofactor">
    <cofactor evidence="12">
        <name>[4Fe-4S] cluster</name>
        <dbReference type="ChEBI" id="CHEBI:49883"/>
    </cofactor>
    <text evidence="12">Binds 2 [4Fe-4S] clusters. Binds 1 [4Fe-4S] cluster coordinated with 3 cysteines and an exchangeable S-adenosyl-L-methionine and 1 [4Fe-4S] cluster coordinated with 3 cysteines and the GTP-derived substrate.</text>
</comment>
<feature type="binding site" evidence="12">
    <location>
        <position position="34"/>
    </location>
    <ligand>
        <name>[4Fe-4S] cluster</name>
        <dbReference type="ChEBI" id="CHEBI:49883"/>
        <label>1</label>
        <note>4Fe-4S-S-AdoMet</note>
    </ligand>
</feature>
<dbReference type="CDD" id="cd01335">
    <property type="entry name" value="Radical_SAM"/>
    <property type="match status" value="1"/>
</dbReference>
<evidence type="ECO:0000256" key="6">
    <source>
        <dbReference type="ARBA" id="ARBA00023004"/>
    </source>
</evidence>
<dbReference type="EMBL" id="JXKH01000007">
    <property type="protein sequence ID" value="OJG17676.1"/>
    <property type="molecule type" value="Genomic_DNA"/>
</dbReference>
<dbReference type="InterPro" id="IPR013483">
    <property type="entry name" value="MoaA"/>
</dbReference>
<dbReference type="PANTHER" id="PTHR22960">
    <property type="entry name" value="MOLYBDOPTERIN COFACTOR SYNTHESIS PROTEIN A"/>
    <property type="match status" value="1"/>
</dbReference>
<dbReference type="GO" id="GO:0046872">
    <property type="term" value="F:metal ion binding"/>
    <property type="evidence" value="ECO:0007669"/>
    <property type="project" value="UniProtKB-KW"/>
</dbReference>
<comment type="subunit">
    <text evidence="12">Monomer and homodimer.</text>
</comment>
<organism evidence="14 15">
    <name type="scientific">Enterococcus canis</name>
    <dbReference type="NCBI Taxonomy" id="214095"/>
    <lineage>
        <taxon>Bacteria</taxon>
        <taxon>Bacillati</taxon>
        <taxon>Bacillota</taxon>
        <taxon>Bacilli</taxon>
        <taxon>Lactobacillales</taxon>
        <taxon>Enterococcaceae</taxon>
        <taxon>Enterococcus</taxon>
    </lineage>
</organism>
<keyword evidence="9 12" id="KW-0501">Molybdenum cofactor biosynthesis</keyword>
<sequence>MTEMTATSPVLKDRFGRIHDYLRLSITDKCNLRCVYCMPEEGLPFFPDEKVLSCEEIIQLVQHFAKLGIHKVRLTGGEPLLRKDILEIVAGIRSIPEITDIAITTNGLALPRLAPALKKDGVDRLNISLDTFDPKRYHEMTRGGQLKRVLAGIEAASREGFVIKLNTVVIKGQNEHELVDFLAYTFDHDVNVRFIEFMPIASKQQEWSERYLGIEEVFRICQENGWDYTPLKLSGNGPSENYQISGAQGSFGLIHPVSCQFCESCNRLRVTADGCLKSCLYWGDEIDLRSRLTDFEAFETAVWQALADKPENHEMALNEQDRVKDKTPTWRHMSQIGG</sequence>
<feature type="binding site" evidence="12">
    <location>
        <position position="37"/>
    </location>
    <ligand>
        <name>[4Fe-4S] cluster</name>
        <dbReference type="ChEBI" id="CHEBI:49883"/>
        <label>1</label>
        <note>4Fe-4S-S-AdoMet</note>
    </ligand>
</feature>
<reference evidence="14 15" key="1">
    <citation type="submission" date="2014-12" db="EMBL/GenBank/DDBJ databases">
        <title>Draft genome sequences of 29 type strains of Enterococci.</title>
        <authorList>
            <person name="Zhong Z."/>
            <person name="Sun Z."/>
            <person name="Liu W."/>
            <person name="Zhang W."/>
            <person name="Zhang H."/>
        </authorList>
    </citation>
    <scope>NUCLEOTIDE SEQUENCE [LARGE SCALE GENOMIC DNA]</scope>
    <source>
        <strain evidence="14 15">DSM 17029</strain>
    </source>
</reference>
<keyword evidence="6 12" id="KW-0408">Iron</keyword>
<feature type="binding site" evidence="12">
    <location>
        <position position="164"/>
    </location>
    <ligand>
        <name>GTP</name>
        <dbReference type="ChEBI" id="CHEBI:37565"/>
    </ligand>
</feature>
<evidence type="ECO:0000256" key="9">
    <source>
        <dbReference type="ARBA" id="ARBA00023150"/>
    </source>
</evidence>
<keyword evidence="3 12" id="KW-0949">S-adenosyl-L-methionine</keyword>
<dbReference type="InterPro" id="IPR010505">
    <property type="entry name" value="MoaA_twitch"/>
</dbReference>
<keyword evidence="2 12" id="KW-0004">4Fe-4S</keyword>
<dbReference type="Proteomes" id="UP000181884">
    <property type="component" value="Unassembled WGS sequence"/>
</dbReference>
<evidence type="ECO:0000256" key="4">
    <source>
        <dbReference type="ARBA" id="ARBA00022723"/>
    </source>
</evidence>
<feature type="binding site" evidence="12">
    <location>
        <position position="36"/>
    </location>
    <ligand>
        <name>S-adenosyl-L-methionine</name>
        <dbReference type="ChEBI" id="CHEBI:59789"/>
    </ligand>
</feature>
<keyword evidence="5 12" id="KW-0547">Nucleotide-binding</keyword>
<feature type="binding site" evidence="12">
    <location>
        <position position="198"/>
    </location>
    <ligand>
        <name>S-adenosyl-L-methionine</name>
        <dbReference type="ChEBI" id="CHEBI:59789"/>
    </ligand>
</feature>
<evidence type="ECO:0000256" key="7">
    <source>
        <dbReference type="ARBA" id="ARBA00023014"/>
    </source>
</evidence>
<keyword evidence="4 12" id="KW-0479">Metal-binding</keyword>
<evidence type="ECO:0000256" key="2">
    <source>
        <dbReference type="ARBA" id="ARBA00022485"/>
    </source>
</evidence>
<feature type="binding site" evidence="12">
    <location>
        <position position="128"/>
    </location>
    <ligand>
        <name>S-adenosyl-L-methionine</name>
        <dbReference type="ChEBI" id="CHEBI:59789"/>
    </ligand>
</feature>
<keyword evidence="15" id="KW-1185">Reference proteome</keyword>